<name>A0A158QV43_MESCO</name>
<dbReference type="EMBL" id="UXSR01005341">
    <property type="protein sequence ID" value="VDD81231.1"/>
    <property type="molecule type" value="Genomic_DNA"/>
</dbReference>
<dbReference type="WBParaSite" id="MCOS_0000723301-mRNA-1">
    <property type="protein sequence ID" value="MCOS_0000723301-mRNA-1"/>
    <property type="gene ID" value="MCOS_0000723301"/>
</dbReference>
<accession>A0A158QV43</accession>
<sequence length="109" mass="11361">MTSAGDLLMETPSTHTCVPSSSPLWGHMRSCCVHLILPLIVPPSRPPSALGSPLPRADLAIERISVGYAGEVRSPGARSSPAHAASKSVPQFHPLPSRPLPSPPPCNGD</sequence>
<evidence type="ECO:0000256" key="1">
    <source>
        <dbReference type="SAM" id="MobiDB-lite"/>
    </source>
</evidence>
<dbReference type="Proteomes" id="UP000267029">
    <property type="component" value="Unassembled WGS sequence"/>
</dbReference>
<evidence type="ECO:0000313" key="3">
    <source>
        <dbReference type="Proteomes" id="UP000267029"/>
    </source>
</evidence>
<protein>
    <submittedName>
        <fullName evidence="2 4">Uncharacterized protein</fullName>
    </submittedName>
</protein>
<keyword evidence="3" id="KW-1185">Reference proteome</keyword>
<proteinExistence type="predicted"/>
<reference evidence="4" key="1">
    <citation type="submission" date="2016-04" db="UniProtKB">
        <authorList>
            <consortium name="WormBaseParasite"/>
        </authorList>
    </citation>
    <scope>IDENTIFICATION</scope>
</reference>
<feature type="region of interest" description="Disordered" evidence="1">
    <location>
        <begin position="72"/>
        <end position="109"/>
    </location>
</feature>
<evidence type="ECO:0000313" key="2">
    <source>
        <dbReference type="EMBL" id="VDD81231.1"/>
    </source>
</evidence>
<reference evidence="2 3" key="2">
    <citation type="submission" date="2018-10" db="EMBL/GenBank/DDBJ databases">
        <authorList>
            <consortium name="Pathogen Informatics"/>
        </authorList>
    </citation>
    <scope>NUCLEOTIDE SEQUENCE [LARGE SCALE GENOMIC DNA]</scope>
</reference>
<organism evidence="4">
    <name type="scientific">Mesocestoides corti</name>
    <name type="common">Flatworm</name>
    <dbReference type="NCBI Taxonomy" id="53468"/>
    <lineage>
        <taxon>Eukaryota</taxon>
        <taxon>Metazoa</taxon>
        <taxon>Spiralia</taxon>
        <taxon>Lophotrochozoa</taxon>
        <taxon>Platyhelminthes</taxon>
        <taxon>Cestoda</taxon>
        <taxon>Eucestoda</taxon>
        <taxon>Cyclophyllidea</taxon>
        <taxon>Mesocestoididae</taxon>
        <taxon>Mesocestoides</taxon>
    </lineage>
</organism>
<gene>
    <name evidence="2" type="ORF">MCOS_LOCUS7234</name>
</gene>
<dbReference type="AlphaFoldDB" id="A0A158QV43"/>
<feature type="compositionally biased region" description="Pro residues" evidence="1">
    <location>
        <begin position="96"/>
        <end position="109"/>
    </location>
</feature>
<evidence type="ECO:0000313" key="4">
    <source>
        <dbReference type="WBParaSite" id="MCOS_0000723301-mRNA-1"/>
    </source>
</evidence>